<dbReference type="GO" id="GO:0006508">
    <property type="term" value="P:proteolysis"/>
    <property type="evidence" value="ECO:0007669"/>
    <property type="project" value="InterPro"/>
</dbReference>
<dbReference type="Gene3D" id="3.20.20.140">
    <property type="entry name" value="Metal-dependent hydrolases"/>
    <property type="match status" value="1"/>
</dbReference>
<gene>
    <name evidence="1" type="ORF">OE105_09455</name>
</gene>
<proteinExistence type="predicted"/>
<dbReference type="PANTHER" id="PTHR10443:SF12">
    <property type="entry name" value="DIPEPTIDASE"/>
    <property type="match status" value="1"/>
</dbReference>
<dbReference type="SUPFAM" id="SSF51556">
    <property type="entry name" value="Metallo-dependent hydrolases"/>
    <property type="match status" value="1"/>
</dbReference>
<evidence type="ECO:0000313" key="2">
    <source>
        <dbReference type="Proteomes" id="UP001164726"/>
    </source>
</evidence>
<dbReference type="AlphaFoldDB" id="A0A9E8M002"/>
<accession>A0A9E8M002</accession>
<dbReference type="RefSeq" id="WP_275419936.1">
    <property type="nucleotide sequence ID" value="NZ_CP106877.1"/>
</dbReference>
<dbReference type="InterPro" id="IPR008257">
    <property type="entry name" value="Pept_M19"/>
</dbReference>
<dbReference type="PROSITE" id="PS51365">
    <property type="entry name" value="RENAL_DIPEPTIDASE_2"/>
    <property type="match status" value="1"/>
</dbReference>
<dbReference type="Proteomes" id="UP001164726">
    <property type="component" value="Chromosome"/>
</dbReference>
<evidence type="ECO:0000313" key="1">
    <source>
        <dbReference type="EMBL" id="WAA11814.1"/>
    </source>
</evidence>
<protein>
    <submittedName>
        <fullName evidence="1">Dipeptidase</fullName>
    </submittedName>
</protein>
<dbReference type="CDD" id="cd01301">
    <property type="entry name" value="rDP_like"/>
    <property type="match status" value="1"/>
</dbReference>
<dbReference type="GO" id="GO:0070573">
    <property type="term" value="F:metallodipeptidase activity"/>
    <property type="evidence" value="ECO:0007669"/>
    <property type="project" value="InterPro"/>
</dbReference>
<reference evidence="1" key="1">
    <citation type="submission" date="2022-09" db="EMBL/GenBank/DDBJ databases">
        <title>Complete Genomes of Fervidibacillus albus and Fervidibacillus halotolerans isolated from tidal flat sediments.</title>
        <authorList>
            <person name="Kwon K.K."/>
            <person name="Yang S.-H."/>
            <person name="Park M.J."/>
            <person name="Oh H.-M."/>
        </authorList>
    </citation>
    <scope>NUCLEOTIDE SEQUENCE</scope>
    <source>
        <strain evidence="1">MEBiC13594</strain>
    </source>
</reference>
<name>A0A9E8M002_9BACI</name>
<organism evidence="1 2">
    <name type="scientific">Fervidibacillus halotolerans</name>
    <dbReference type="NCBI Taxonomy" id="2980027"/>
    <lineage>
        <taxon>Bacteria</taxon>
        <taxon>Bacillati</taxon>
        <taxon>Bacillota</taxon>
        <taxon>Bacilli</taxon>
        <taxon>Bacillales</taxon>
        <taxon>Bacillaceae</taxon>
        <taxon>Fervidibacillus</taxon>
    </lineage>
</organism>
<keyword evidence="2" id="KW-1185">Reference proteome</keyword>
<dbReference type="KEGG" id="fhl:OE105_09455"/>
<dbReference type="PANTHER" id="PTHR10443">
    <property type="entry name" value="MICROSOMAL DIPEPTIDASE"/>
    <property type="match status" value="1"/>
</dbReference>
<sequence length="308" mass="34254">MNIIDLHCDALWKMTASKGNLSFRNGKELDTNLYRLQKGKVKVQAFALFIEPNVKTAEQFSAILEQVDTFYEEILKKNPEMKQIKTWHDFEDLKDGEIGAFLTLEGVDGIGNDLANLRTLYRLGVLSVGLTWNGANLAADGVGEPRGGGLSLFGKEIVQMNNEHKVLTDVSHLSERGFWDVMELADYPIASHSNSKTLCNHPRNLTDEQAGALIKKGGMIHVVYNPPFITESGDATIDDLIRHIDHFCSLGGVDQIGLGSDFDGITEKVKGLEDASQTQNLIVKLLKYFKEDEVRGFAGENFLKNRPK</sequence>
<dbReference type="InterPro" id="IPR032466">
    <property type="entry name" value="Metal_Hydrolase"/>
</dbReference>
<dbReference type="Pfam" id="PF01244">
    <property type="entry name" value="Peptidase_M19"/>
    <property type="match status" value="1"/>
</dbReference>
<dbReference type="EMBL" id="CP106877">
    <property type="protein sequence ID" value="WAA11814.1"/>
    <property type="molecule type" value="Genomic_DNA"/>
</dbReference>